<feature type="compositionally biased region" description="Basic and acidic residues" evidence="1">
    <location>
        <begin position="73"/>
        <end position="84"/>
    </location>
</feature>
<dbReference type="RefSeq" id="WP_117390119.1">
    <property type="nucleotide sequence ID" value="NZ_QWDC01000001.1"/>
</dbReference>
<protein>
    <submittedName>
        <fullName evidence="2">Uncharacterized protein</fullName>
    </submittedName>
</protein>
<reference evidence="2 3" key="1">
    <citation type="submission" date="2018-08" db="EMBL/GenBank/DDBJ databases">
        <title>Mucilaginibacter sp. MYSH2.</title>
        <authorList>
            <person name="Seo T."/>
        </authorList>
    </citation>
    <scope>NUCLEOTIDE SEQUENCE [LARGE SCALE GENOMIC DNA]</scope>
    <source>
        <strain evidence="2 3">MYSH2</strain>
    </source>
</reference>
<evidence type="ECO:0000256" key="1">
    <source>
        <dbReference type="SAM" id="MobiDB-lite"/>
    </source>
</evidence>
<gene>
    <name evidence="2" type="ORF">D0C36_03145</name>
</gene>
<accession>A0A372NYG8</accession>
<name>A0A372NYG8_9SPHI</name>
<dbReference type="OrthoDB" id="799506at2"/>
<evidence type="ECO:0000313" key="2">
    <source>
        <dbReference type="EMBL" id="RFZ94557.1"/>
    </source>
</evidence>
<dbReference type="AlphaFoldDB" id="A0A372NYG8"/>
<evidence type="ECO:0000313" key="3">
    <source>
        <dbReference type="Proteomes" id="UP000264217"/>
    </source>
</evidence>
<dbReference type="EMBL" id="QWDC01000001">
    <property type="protein sequence ID" value="RFZ94557.1"/>
    <property type="molecule type" value="Genomic_DNA"/>
</dbReference>
<feature type="region of interest" description="Disordered" evidence="1">
    <location>
        <begin position="22"/>
        <end position="84"/>
    </location>
</feature>
<comment type="caution">
    <text evidence="2">The sequence shown here is derived from an EMBL/GenBank/DDBJ whole genome shotgun (WGS) entry which is preliminary data.</text>
</comment>
<proteinExistence type="predicted"/>
<organism evidence="2 3">
    <name type="scientific">Mucilaginibacter conchicola</name>
    <dbReference type="NCBI Taxonomy" id="2303333"/>
    <lineage>
        <taxon>Bacteria</taxon>
        <taxon>Pseudomonadati</taxon>
        <taxon>Bacteroidota</taxon>
        <taxon>Sphingobacteriia</taxon>
        <taxon>Sphingobacteriales</taxon>
        <taxon>Sphingobacteriaceae</taxon>
        <taxon>Mucilaginibacter</taxon>
    </lineage>
</organism>
<dbReference type="PROSITE" id="PS51257">
    <property type="entry name" value="PROKAR_LIPOPROTEIN"/>
    <property type="match status" value="1"/>
</dbReference>
<keyword evidence="3" id="KW-1185">Reference proteome</keyword>
<dbReference type="Proteomes" id="UP000264217">
    <property type="component" value="Unassembled WGS sequence"/>
</dbReference>
<sequence>MKKIFYIVLAVIVVGIYSCQKDNSAPAKQGFSNGIAVKGKKDTSPPDPTFNVQRIIKKDTSPPDPKFTTSSTAKKDTSPPDPRR</sequence>